<protein>
    <recommendedName>
        <fullName evidence="1">Peptidase C39-like domain-containing protein</fullName>
    </recommendedName>
</protein>
<dbReference type="Proteomes" id="UP000782705">
    <property type="component" value="Unassembled WGS sequence"/>
</dbReference>
<sequence length="180" mass="20521">MTEKDQWVTLPEERFAAYRRWTTPKGYLCGTTAASVLLAYYQDYIDETIIPTYIRRKNSRQKETLAHFLQLFIQPLGLPTIALQVSHGLSAYFNHVSVNLRARMTMVGGWHRAVKRIDQGKPVIVGVLKVLGSTYGNHWVTAYGYLETSEGERFLKVHDNWGNHKQVIPASWVNGTVSLP</sequence>
<reference evidence="2 3" key="1">
    <citation type="submission" date="2016-06" db="EMBL/GenBank/DDBJ databases">
        <title>Four novel species of enterococci isolated from chicken manure.</title>
        <authorList>
            <person name="Van Tyne D."/>
        </authorList>
    </citation>
    <scope>NUCLEOTIDE SEQUENCE [LARGE SCALE GENOMIC DNA]</scope>
    <source>
        <strain evidence="2 3">CU12B</strain>
    </source>
</reference>
<gene>
    <name evidence="2" type="ORF">BAU17_08095</name>
</gene>
<dbReference type="Pfam" id="PF13529">
    <property type="entry name" value="Peptidase_C39_2"/>
    <property type="match status" value="1"/>
</dbReference>
<accession>A0ABQ6YZB4</accession>
<organism evidence="2 3">
    <name type="scientific">Candidatus Enterococcus willemsii</name>
    <dbReference type="NCBI Taxonomy" id="1857215"/>
    <lineage>
        <taxon>Bacteria</taxon>
        <taxon>Bacillati</taxon>
        <taxon>Bacillota</taxon>
        <taxon>Bacilli</taxon>
        <taxon>Lactobacillales</taxon>
        <taxon>Enterococcaceae</taxon>
        <taxon>Enterococcus</taxon>
    </lineage>
</organism>
<comment type="caution">
    <text evidence="2">The sequence shown here is derived from an EMBL/GenBank/DDBJ whole genome shotgun (WGS) entry which is preliminary data.</text>
</comment>
<name>A0ABQ6YZB4_9ENTE</name>
<dbReference type="InterPro" id="IPR039564">
    <property type="entry name" value="Peptidase_C39-like"/>
</dbReference>
<proteinExistence type="predicted"/>
<dbReference type="EMBL" id="MAEL01000044">
    <property type="protein sequence ID" value="KAF1303081.1"/>
    <property type="molecule type" value="Genomic_DNA"/>
</dbReference>
<evidence type="ECO:0000259" key="1">
    <source>
        <dbReference type="Pfam" id="PF13529"/>
    </source>
</evidence>
<keyword evidence="3" id="KW-1185">Reference proteome</keyword>
<evidence type="ECO:0000313" key="3">
    <source>
        <dbReference type="Proteomes" id="UP000782705"/>
    </source>
</evidence>
<dbReference type="RefSeq" id="WP_161902452.1">
    <property type="nucleotide sequence ID" value="NZ_MAEL01000044.1"/>
</dbReference>
<evidence type="ECO:0000313" key="2">
    <source>
        <dbReference type="EMBL" id="KAF1303081.1"/>
    </source>
</evidence>
<feature type="domain" description="Peptidase C39-like" evidence="1">
    <location>
        <begin position="18"/>
        <end position="153"/>
    </location>
</feature>